<keyword evidence="1" id="KW-0479">Metal-binding</keyword>
<dbReference type="PROSITE" id="PS01359">
    <property type="entry name" value="ZF_PHD_1"/>
    <property type="match status" value="1"/>
</dbReference>
<evidence type="ECO:0000256" key="1">
    <source>
        <dbReference type="ARBA" id="ARBA00022723"/>
    </source>
</evidence>
<protein>
    <recommendedName>
        <fullName evidence="6">Phorbol-ester/DAG-type domain-containing protein</fullName>
    </recommendedName>
</protein>
<feature type="coiled-coil region" evidence="4">
    <location>
        <begin position="100"/>
        <end position="149"/>
    </location>
</feature>
<evidence type="ECO:0000313" key="8">
    <source>
        <dbReference type="Proteomes" id="UP001153954"/>
    </source>
</evidence>
<feature type="region of interest" description="Disordered" evidence="5">
    <location>
        <begin position="192"/>
        <end position="216"/>
    </location>
</feature>
<keyword evidence="4" id="KW-0175">Coiled coil</keyword>
<dbReference type="Proteomes" id="UP001153954">
    <property type="component" value="Unassembled WGS sequence"/>
</dbReference>
<evidence type="ECO:0000256" key="5">
    <source>
        <dbReference type="SAM" id="MobiDB-lite"/>
    </source>
</evidence>
<dbReference type="InterPro" id="IPR057251">
    <property type="entry name" value="FP_C"/>
</dbReference>
<organism evidence="7 8">
    <name type="scientific">Euphydryas editha</name>
    <name type="common">Edith's checkerspot</name>
    <dbReference type="NCBI Taxonomy" id="104508"/>
    <lineage>
        <taxon>Eukaryota</taxon>
        <taxon>Metazoa</taxon>
        <taxon>Ecdysozoa</taxon>
        <taxon>Arthropoda</taxon>
        <taxon>Hexapoda</taxon>
        <taxon>Insecta</taxon>
        <taxon>Pterygota</taxon>
        <taxon>Neoptera</taxon>
        <taxon>Endopterygota</taxon>
        <taxon>Lepidoptera</taxon>
        <taxon>Glossata</taxon>
        <taxon>Ditrysia</taxon>
        <taxon>Papilionoidea</taxon>
        <taxon>Nymphalidae</taxon>
        <taxon>Nymphalinae</taxon>
        <taxon>Euphydryas</taxon>
    </lineage>
</organism>
<dbReference type="SMART" id="SM00249">
    <property type="entry name" value="PHD"/>
    <property type="match status" value="1"/>
</dbReference>
<name>A0AAU9UB15_EUPED</name>
<accession>A0AAU9UB15</accession>
<dbReference type="SUPFAM" id="SSF57903">
    <property type="entry name" value="FYVE/PHD zinc finger"/>
    <property type="match status" value="1"/>
</dbReference>
<comment type="caution">
    <text evidence="7">The sequence shown here is derived from an EMBL/GenBank/DDBJ whole genome shotgun (WGS) entry which is preliminary data.</text>
</comment>
<dbReference type="InterPro" id="IPR001965">
    <property type="entry name" value="Znf_PHD"/>
</dbReference>
<dbReference type="InterPro" id="IPR013083">
    <property type="entry name" value="Znf_RING/FYVE/PHD"/>
</dbReference>
<dbReference type="CDD" id="cd15489">
    <property type="entry name" value="PHD_SF"/>
    <property type="match status" value="1"/>
</dbReference>
<dbReference type="InterPro" id="IPR019786">
    <property type="entry name" value="Zinc_finger_PHD-type_CS"/>
</dbReference>
<dbReference type="Pfam" id="PF00130">
    <property type="entry name" value="C1_1"/>
    <property type="match status" value="1"/>
</dbReference>
<dbReference type="InterPro" id="IPR011011">
    <property type="entry name" value="Znf_FYVE_PHD"/>
</dbReference>
<evidence type="ECO:0000313" key="7">
    <source>
        <dbReference type="EMBL" id="CAH2095136.1"/>
    </source>
</evidence>
<dbReference type="GO" id="GO:0008270">
    <property type="term" value="F:zinc ion binding"/>
    <property type="evidence" value="ECO:0007669"/>
    <property type="project" value="UniProtKB-KW"/>
</dbReference>
<dbReference type="Gene3D" id="3.30.40.10">
    <property type="entry name" value="Zinc/RING finger domain, C3HC4 (zinc finger)"/>
    <property type="match status" value="1"/>
</dbReference>
<feature type="domain" description="Phorbol-ester/DAG-type" evidence="6">
    <location>
        <begin position="1"/>
        <end position="46"/>
    </location>
</feature>
<keyword evidence="3" id="KW-0862">Zinc</keyword>
<keyword evidence="2" id="KW-0863">Zinc-finger</keyword>
<evidence type="ECO:0000256" key="2">
    <source>
        <dbReference type="ARBA" id="ARBA00022771"/>
    </source>
</evidence>
<reference evidence="7" key="1">
    <citation type="submission" date="2022-03" db="EMBL/GenBank/DDBJ databases">
        <authorList>
            <person name="Tunstrom K."/>
        </authorList>
    </citation>
    <scope>NUCLEOTIDE SEQUENCE</scope>
</reference>
<feature type="compositionally biased region" description="Basic and acidic residues" evidence="5">
    <location>
        <begin position="61"/>
        <end position="71"/>
    </location>
</feature>
<feature type="region of interest" description="Disordered" evidence="5">
    <location>
        <begin position="50"/>
        <end position="71"/>
    </location>
</feature>
<dbReference type="Pfam" id="PF25298">
    <property type="entry name" value="Baculo_FP_2nd"/>
    <property type="match status" value="1"/>
</dbReference>
<evidence type="ECO:0000259" key="6">
    <source>
        <dbReference type="PROSITE" id="PS50081"/>
    </source>
</evidence>
<dbReference type="AlphaFoldDB" id="A0AAU9UB15"/>
<dbReference type="PROSITE" id="PS50081">
    <property type="entry name" value="ZF_DAG_PE_2"/>
    <property type="match status" value="1"/>
</dbReference>
<feature type="compositionally biased region" description="Polar residues" evidence="5">
    <location>
        <begin position="192"/>
        <end position="201"/>
    </location>
</feature>
<dbReference type="EMBL" id="CAKOGL010000015">
    <property type="protein sequence ID" value="CAH2095136.1"/>
    <property type="molecule type" value="Genomic_DNA"/>
</dbReference>
<keyword evidence="8" id="KW-1185">Reference proteome</keyword>
<gene>
    <name evidence="7" type="ORF">EEDITHA_LOCUS10626</name>
</gene>
<evidence type="ECO:0000256" key="3">
    <source>
        <dbReference type="ARBA" id="ARBA00022833"/>
    </source>
</evidence>
<evidence type="ECO:0000256" key="4">
    <source>
        <dbReference type="SAM" id="Coils"/>
    </source>
</evidence>
<proteinExistence type="predicted"/>
<dbReference type="InterPro" id="IPR002219">
    <property type="entry name" value="PKC_DAG/PE"/>
</dbReference>
<sequence>MTDKCSSCGKFVASSDGVKCSKCNIVHHKQCVNLSPNSRVSSKWHCKTCKRKPTNADNGETSDHVPRLEDPSSLSEEIKLLRSEINSLRNDIMSVISSTNTEFQYRLEVIEGRLSKLENQHPLENPTQSVDINKTIERLQIRLNESEQEILLNDIEITCVYEEQGENPTHTAMALIKKIGISIEECDIVSAQRTGVQQQHPGSRESESGTGPSRPRPLVVRLTRRYLRDEIIRAARVRRGADTAGVTAKLSRFYVNERLSRENRKLFYLARQMASKENWRYVWTRGGRVYVRREQGSRAHAIRTESDLPKIFGNDHV</sequence>